<dbReference type="Gene3D" id="3.40.190.10">
    <property type="entry name" value="Periplasmic binding protein-like II"/>
    <property type="match status" value="2"/>
</dbReference>
<dbReference type="SUPFAM" id="SSF53850">
    <property type="entry name" value="Periplasmic binding protein-like II"/>
    <property type="match status" value="1"/>
</dbReference>
<evidence type="ECO:0000313" key="1">
    <source>
        <dbReference type="EMBL" id="MCD1654602.1"/>
    </source>
</evidence>
<dbReference type="Proteomes" id="UP001198163">
    <property type="component" value="Unassembled WGS sequence"/>
</dbReference>
<proteinExistence type="predicted"/>
<evidence type="ECO:0000313" key="2">
    <source>
        <dbReference type="Proteomes" id="UP001198163"/>
    </source>
</evidence>
<dbReference type="PANTHER" id="PTHR30024">
    <property type="entry name" value="ALIPHATIC SULFONATES-BINDING PROTEIN-RELATED"/>
    <property type="match status" value="1"/>
</dbReference>
<keyword evidence="2" id="KW-1185">Reference proteome</keyword>
<comment type="caution">
    <text evidence="1">The sequence shown here is derived from an EMBL/GenBank/DDBJ whole genome shotgun (WGS) entry which is preliminary data.</text>
</comment>
<accession>A0AAE3EH95</accession>
<dbReference type="EMBL" id="JAINWA010000003">
    <property type="protein sequence ID" value="MCD1654602.1"/>
    <property type="molecule type" value="Genomic_DNA"/>
</dbReference>
<organism evidence="1 2">
    <name type="scientific">Teretinema zuelzerae</name>
    <dbReference type="NCBI Taxonomy" id="156"/>
    <lineage>
        <taxon>Bacteria</taxon>
        <taxon>Pseudomonadati</taxon>
        <taxon>Spirochaetota</taxon>
        <taxon>Spirochaetia</taxon>
        <taxon>Spirochaetales</taxon>
        <taxon>Treponemataceae</taxon>
        <taxon>Teretinema</taxon>
    </lineage>
</organism>
<dbReference type="AlphaFoldDB" id="A0AAE3EH95"/>
<dbReference type="RefSeq" id="WP_230755015.1">
    <property type="nucleotide sequence ID" value="NZ_JAINWA010000003.1"/>
</dbReference>
<dbReference type="InterPro" id="IPR027024">
    <property type="entry name" value="UCP027386_ABC_sbc_TM0202"/>
</dbReference>
<protein>
    <submittedName>
        <fullName evidence="1">ABC transporter substrate-binding protein</fullName>
    </submittedName>
</protein>
<sequence>MFANPPIIPGIAETTFEAAPSVDALIPKLIKGEVDIGILPPNVAAKINSLHPESFLVCAVVGNGMLSVVTTDQSLTSPAGLKEKKVVVAGQGSTPEYVFRTLLDYHNIEKNVTLDFSLPTPEIAAALISGKIDYAVLPEPFATVAVMNGKKAGVQVRRGWSLVDGWREAGYGSDFPMTLCVVRKDIFESHPDAVRVFLAEYRKSIEWVLRNPQEAGPLVEAAGLGLKAQIAEQAIPVCNFVFIPAQEGQEQIEGLLSVFLKFSPDSIGGKLPEDAFYLK</sequence>
<dbReference type="Pfam" id="PF13379">
    <property type="entry name" value="NMT1_2"/>
    <property type="match status" value="1"/>
</dbReference>
<dbReference type="PIRSF" id="PIRSF027386">
    <property type="entry name" value="UCP027386_ABC_sbc_TM0202"/>
    <property type="match status" value="1"/>
</dbReference>
<name>A0AAE3EH95_9SPIR</name>
<reference evidence="1" key="1">
    <citation type="submission" date="2021-08" db="EMBL/GenBank/DDBJ databases">
        <title>Comparative analyses of Brucepasteria parasyntrophica and Teretinema zuelzerae.</title>
        <authorList>
            <person name="Song Y."/>
            <person name="Brune A."/>
        </authorList>
    </citation>
    <scope>NUCLEOTIDE SEQUENCE</scope>
    <source>
        <strain evidence="1">DSM 1903</strain>
    </source>
</reference>
<dbReference type="PANTHER" id="PTHR30024:SF46">
    <property type="entry name" value="ABC TRANSPORTER, SUBSTRATE-BINDING LIPOPROTEIN"/>
    <property type="match status" value="1"/>
</dbReference>
<gene>
    <name evidence="1" type="ORF">K7J14_07780</name>
</gene>